<keyword evidence="6" id="KW-0732">Signal</keyword>
<keyword evidence="3" id="KW-0121">Carboxypeptidase</keyword>
<accession>A0A814RXC1</accession>
<dbReference type="PANTHER" id="PTHR11705">
    <property type="entry name" value="PROTEASE FAMILY M14 CARBOXYPEPTIDASE A,B"/>
    <property type="match status" value="1"/>
</dbReference>
<protein>
    <recommendedName>
        <fullName evidence="11">Peptidase M14 domain-containing protein</fullName>
    </recommendedName>
</protein>
<evidence type="ECO:0000256" key="1">
    <source>
        <dbReference type="ARBA" id="ARBA00001947"/>
    </source>
</evidence>
<comment type="similarity">
    <text evidence="2 10">Belongs to the peptidase M14 family.</text>
</comment>
<name>A0A814RXC1_9BILA</name>
<dbReference type="Pfam" id="PF00246">
    <property type="entry name" value="Peptidase_M14"/>
    <property type="match status" value="1"/>
</dbReference>
<dbReference type="GO" id="GO:0005615">
    <property type="term" value="C:extracellular space"/>
    <property type="evidence" value="ECO:0007669"/>
    <property type="project" value="TreeGrafter"/>
</dbReference>
<evidence type="ECO:0000256" key="2">
    <source>
        <dbReference type="ARBA" id="ARBA00005988"/>
    </source>
</evidence>
<evidence type="ECO:0000259" key="11">
    <source>
        <dbReference type="PROSITE" id="PS52035"/>
    </source>
</evidence>
<evidence type="ECO:0000256" key="6">
    <source>
        <dbReference type="ARBA" id="ARBA00022729"/>
    </source>
</evidence>
<evidence type="ECO:0000256" key="7">
    <source>
        <dbReference type="ARBA" id="ARBA00022801"/>
    </source>
</evidence>
<dbReference type="PROSITE" id="PS52035">
    <property type="entry name" value="PEPTIDASE_M14"/>
    <property type="match status" value="1"/>
</dbReference>
<evidence type="ECO:0000256" key="10">
    <source>
        <dbReference type="PROSITE-ProRule" id="PRU01379"/>
    </source>
</evidence>
<proteinExistence type="inferred from homology"/>
<comment type="caution">
    <text evidence="10">Lacks conserved residue(s) required for the propagation of feature annotation.</text>
</comment>
<keyword evidence="13" id="KW-1185">Reference proteome</keyword>
<evidence type="ECO:0000256" key="8">
    <source>
        <dbReference type="ARBA" id="ARBA00022833"/>
    </source>
</evidence>
<dbReference type="OrthoDB" id="3626597at2759"/>
<dbReference type="PANTHER" id="PTHR11705:SF91">
    <property type="entry name" value="FI01817P-RELATED"/>
    <property type="match status" value="1"/>
</dbReference>
<keyword evidence="8" id="KW-0862">Zinc</keyword>
<organism evidence="12 13">
    <name type="scientific">Brachionus calyciflorus</name>
    <dbReference type="NCBI Taxonomy" id="104777"/>
    <lineage>
        <taxon>Eukaryota</taxon>
        <taxon>Metazoa</taxon>
        <taxon>Spiralia</taxon>
        <taxon>Gnathifera</taxon>
        <taxon>Rotifera</taxon>
        <taxon>Eurotatoria</taxon>
        <taxon>Monogononta</taxon>
        <taxon>Pseudotrocha</taxon>
        <taxon>Ploima</taxon>
        <taxon>Brachionidae</taxon>
        <taxon>Brachionus</taxon>
    </lineage>
</organism>
<dbReference type="EMBL" id="CAJNOC010010309">
    <property type="protein sequence ID" value="CAF1138679.1"/>
    <property type="molecule type" value="Genomic_DNA"/>
</dbReference>
<dbReference type="GO" id="GO:0006508">
    <property type="term" value="P:proteolysis"/>
    <property type="evidence" value="ECO:0007669"/>
    <property type="project" value="UniProtKB-KW"/>
</dbReference>
<feature type="domain" description="Peptidase M14" evidence="11">
    <location>
        <begin position="1"/>
        <end position="104"/>
    </location>
</feature>
<evidence type="ECO:0000256" key="3">
    <source>
        <dbReference type="ARBA" id="ARBA00022645"/>
    </source>
</evidence>
<keyword evidence="5" id="KW-0479">Metal-binding</keyword>
<evidence type="ECO:0000256" key="4">
    <source>
        <dbReference type="ARBA" id="ARBA00022670"/>
    </source>
</evidence>
<comment type="caution">
    <text evidence="12">The sequence shown here is derived from an EMBL/GenBank/DDBJ whole genome shotgun (WGS) entry which is preliminary data.</text>
</comment>
<dbReference type="GO" id="GO:0004181">
    <property type="term" value="F:metallocarboxypeptidase activity"/>
    <property type="evidence" value="ECO:0007669"/>
    <property type="project" value="InterPro"/>
</dbReference>
<gene>
    <name evidence="12" type="ORF">OXX778_LOCUS22801</name>
</gene>
<keyword evidence="7" id="KW-0378">Hydrolase</keyword>
<evidence type="ECO:0000313" key="13">
    <source>
        <dbReference type="Proteomes" id="UP000663879"/>
    </source>
</evidence>
<sequence>MNKFLKYYDIFFLVLVNPDGYQFSLLEDFFWRKNLRNFSREFYDECFGVDLNRNYDYHWMKIGASNSMCTDIYAGAYPASEPEISAIQNFILSKKSHWLSFVSL</sequence>
<dbReference type="Gene3D" id="3.40.630.10">
    <property type="entry name" value="Zn peptidases"/>
    <property type="match status" value="1"/>
</dbReference>
<keyword evidence="9" id="KW-0482">Metalloprotease</keyword>
<evidence type="ECO:0000256" key="9">
    <source>
        <dbReference type="ARBA" id="ARBA00023049"/>
    </source>
</evidence>
<keyword evidence="4" id="KW-0645">Protease</keyword>
<dbReference type="FunFam" id="3.40.630.10:FF:000084">
    <property type="entry name" value="Carboxypeptidase B2"/>
    <property type="match status" value="1"/>
</dbReference>
<evidence type="ECO:0000313" key="12">
    <source>
        <dbReference type="EMBL" id="CAF1138679.1"/>
    </source>
</evidence>
<dbReference type="SUPFAM" id="SSF53187">
    <property type="entry name" value="Zn-dependent exopeptidases"/>
    <property type="match status" value="1"/>
</dbReference>
<comment type="cofactor">
    <cofactor evidence="1">
        <name>Zn(2+)</name>
        <dbReference type="ChEBI" id="CHEBI:29105"/>
    </cofactor>
</comment>
<feature type="non-terminal residue" evidence="12">
    <location>
        <position position="1"/>
    </location>
</feature>
<dbReference type="AlphaFoldDB" id="A0A814RXC1"/>
<reference evidence="12" key="1">
    <citation type="submission" date="2021-02" db="EMBL/GenBank/DDBJ databases">
        <authorList>
            <person name="Nowell W R."/>
        </authorList>
    </citation>
    <scope>NUCLEOTIDE SEQUENCE</scope>
    <source>
        <strain evidence="12">Ploen Becks lab</strain>
    </source>
</reference>
<evidence type="ECO:0000256" key="5">
    <source>
        <dbReference type="ARBA" id="ARBA00022723"/>
    </source>
</evidence>
<dbReference type="Proteomes" id="UP000663879">
    <property type="component" value="Unassembled WGS sequence"/>
</dbReference>
<dbReference type="InterPro" id="IPR000834">
    <property type="entry name" value="Peptidase_M14"/>
</dbReference>
<dbReference type="GO" id="GO:0008270">
    <property type="term" value="F:zinc ion binding"/>
    <property type="evidence" value="ECO:0007669"/>
    <property type="project" value="InterPro"/>
</dbReference>